<proteinExistence type="predicted"/>
<accession>A0A6J4VKV4</accession>
<dbReference type="EMBL" id="CADCWO010000166">
    <property type="protein sequence ID" value="CAA9581704.1"/>
    <property type="molecule type" value="Genomic_DNA"/>
</dbReference>
<dbReference type="AlphaFoldDB" id="A0A6J4VKV4"/>
<sequence>MISKTILHILTVSSYPNPILAIALVLLSTVHRACAVRS</sequence>
<reference evidence="1" key="1">
    <citation type="submission" date="2020-02" db="EMBL/GenBank/DDBJ databases">
        <authorList>
            <person name="Meier V. D."/>
        </authorList>
    </citation>
    <scope>NUCLEOTIDE SEQUENCE</scope>
    <source>
        <strain evidence="1">AVDCRST_MAG81</strain>
    </source>
</reference>
<gene>
    <name evidence="1" type="ORF">AVDCRST_MAG81-3128</name>
</gene>
<evidence type="ECO:0000313" key="1">
    <source>
        <dbReference type="EMBL" id="CAA9581704.1"/>
    </source>
</evidence>
<protein>
    <submittedName>
        <fullName evidence="1">Uncharacterized protein</fullName>
    </submittedName>
</protein>
<name>A0A6J4VKV4_9CYAN</name>
<organism evidence="1">
    <name type="scientific">uncultured Synechococcales cyanobacterium</name>
    <dbReference type="NCBI Taxonomy" id="1936017"/>
    <lineage>
        <taxon>Bacteria</taxon>
        <taxon>Bacillati</taxon>
        <taxon>Cyanobacteriota</taxon>
        <taxon>Cyanophyceae</taxon>
        <taxon>Synechococcales</taxon>
        <taxon>environmental samples</taxon>
    </lineage>
</organism>